<gene>
    <name evidence="2" type="ORF">DERYTH_LOCUS21278</name>
</gene>
<evidence type="ECO:0000313" key="3">
    <source>
        <dbReference type="Proteomes" id="UP000789405"/>
    </source>
</evidence>
<keyword evidence="3" id="KW-1185">Reference proteome</keyword>
<comment type="caution">
    <text evidence="2">The sequence shown here is derived from an EMBL/GenBank/DDBJ whole genome shotgun (WGS) entry which is preliminary data.</text>
</comment>
<name>A0A9N9JPE8_9GLOM</name>
<dbReference type="EMBL" id="CAJVPY010026803">
    <property type="protein sequence ID" value="CAG8790288.1"/>
    <property type="molecule type" value="Genomic_DNA"/>
</dbReference>
<feature type="non-terminal residue" evidence="2">
    <location>
        <position position="339"/>
    </location>
</feature>
<dbReference type="Proteomes" id="UP000789405">
    <property type="component" value="Unassembled WGS sequence"/>
</dbReference>
<feature type="compositionally biased region" description="Acidic residues" evidence="1">
    <location>
        <begin position="307"/>
        <end position="321"/>
    </location>
</feature>
<sequence>MSSLFVAFCLAKNVTGNDKYISGTALYRINQTTDKFREITFKGFMSNSDSLIMPFEKNSIVFFIGHYAYEDLEYVTLVQTVPISFSEDNYVLAPEDLLNLSSLLIYTAAVISDPYIPDNQDGRESFVMARRLYNGITNNKNVESKVIVSYTNENNRYNTMKNNLKKTVISVIGRLKIGSKKLLHILASDIEWTYVSNDIQPSSTTNNTKVTSEIELDEHLDSIEEKYATMTLQLPQKRQRINLCNLQYNKHSNEKATSLNFAELILQIQKEPPAETTYAESSLSTANHEFSSRENNQNIPSCATRVEDEDEADTLISDDDNDSIKLSHIQPQNPKPETK</sequence>
<feature type="region of interest" description="Disordered" evidence="1">
    <location>
        <begin position="276"/>
        <end position="339"/>
    </location>
</feature>
<organism evidence="2 3">
    <name type="scientific">Dentiscutata erythropus</name>
    <dbReference type="NCBI Taxonomy" id="1348616"/>
    <lineage>
        <taxon>Eukaryota</taxon>
        <taxon>Fungi</taxon>
        <taxon>Fungi incertae sedis</taxon>
        <taxon>Mucoromycota</taxon>
        <taxon>Glomeromycotina</taxon>
        <taxon>Glomeromycetes</taxon>
        <taxon>Diversisporales</taxon>
        <taxon>Gigasporaceae</taxon>
        <taxon>Dentiscutata</taxon>
    </lineage>
</organism>
<feature type="compositionally biased region" description="Polar residues" evidence="1">
    <location>
        <begin position="278"/>
        <end position="301"/>
    </location>
</feature>
<protein>
    <submittedName>
        <fullName evidence="2">24694_t:CDS:1</fullName>
    </submittedName>
</protein>
<proteinExistence type="predicted"/>
<evidence type="ECO:0000256" key="1">
    <source>
        <dbReference type="SAM" id="MobiDB-lite"/>
    </source>
</evidence>
<accession>A0A9N9JPE8</accession>
<dbReference type="AlphaFoldDB" id="A0A9N9JPE8"/>
<evidence type="ECO:0000313" key="2">
    <source>
        <dbReference type="EMBL" id="CAG8790288.1"/>
    </source>
</evidence>
<reference evidence="2" key="1">
    <citation type="submission" date="2021-06" db="EMBL/GenBank/DDBJ databases">
        <authorList>
            <person name="Kallberg Y."/>
            <person name="Tangrot J."/>
            <person name="Rosling A."/>
        </authorList>
    </citation>
    <scope>NUCLEOTIDE SEQUENCE</scope>
    <source>
        <strain evidence="2">MA453B</strain>
    </source>
</reference>
<dbReference type="OrthoDB" id="2431350at2759"/>